<evidence type="ECO:0000313" key="3">
    <source>
        <dbReference type="EMBL" id="BAX80003.1"/>
    </source>
</evidence>
<proteinExistence type="predicted"/>
<feature type="region of interest" description="Disordered" evidence="1">
    <location>
        <begin position="39"/>
        <end position="82"/>
    </location>
</feature>
<dbReference type="Proteomes" id="UP000218267">
    <property type="component" value="Chromosome"/>
</dbReference>
<keyword evidence="2" id="KW-1133">Transmembrane helix</keyword>
<accession>A0A1Y1CIV1</accession>
<evidence type="ECO:0000256" key="2">
    <source>
        <dbReference type="SAM" id="Phobius"/>
    </source>
</evidence>
<keyword evidence="2" id="KW-0812">Transmembrane</keyword>
<protein>
    <submittedName>
        <fullName evidence="3">DUF4834 domain-containing protein</fullName>
    </submittedName>
</protein>
<evidence type="ECO:0000313" key="4">
    <source>
        <dbReference type="Proteomes" id="UP000218267"/>
    </source>
</evidence>
<dbReference type="EMBL" id="AP018042">
    <property type="protein sequence ID" value="BAX80003.1"/>
    <property type="molecule type" value="Genomic_DNA"/>
</dbReference>
<dbReference type="AlphaFoldDB" id="A0A1Y1CIV1"/>
<gene>
    <name evidence="3" type="ORF">ALGA_1628</name>
</gene>
<keyword evidence="4" id="KW-1185">Reference proteome</keyword>
<dbReference type="RefSeq" id="WP_096428879.1">
    <property type="nucleotide sequence ID" value="NZ_AP018042.1"/>
</dbReference>
<dbReference type="KEGG" id="mbas:ALGA_1628"/>
<reference evidence="3 4" key="1">
    <citation type="journal article" date="2018" name="Mar. Genomics">
        <title>Complete genome sequence of Marinifilaceae bacterium strain SPP2, isolated from the Antarctic marine sediment.</title>
        <authorList>
            <person name="Watanabe M."/>
            <person name="Kojima H."/>
            <person name="Fukui M."/>
        </authorList>
    </citation>
    <scope>NUCLEOTIDE SEQUENCE [LARGE SCALE GENOMIC DNA]</scope>
    <source>
        <strain evidence="3 4">SPP2</strain>
    </source>
</reference>
<dbReference type="OrthoDB" id="1123055at2"/>
<name>A0A1Y1CIV1_9BACT</name>
<organism evidence="3 4">
    <name type="scientific">Labilibaculum antarcticum</name>
    <dbReference type="NCBI Taxonomy" id="1717717"/>
    <lineage>
        <taxon>Bacteria</taxon>
        <taxon>Pseudomonadati</taxon>
        <taxon>Bacteroidota</taxon>
        <taxon>Bacteroidia</taxon>
        <taxon>Marinilabiliales</taxon>
        <taxon>Marinifilaceae</taxon>
        <taxon>Labilibaculum</taxon>
    </lineage>
</organism>
<feature type="compositionally biased region" description="Basic and acidic residues" evidence="1">
    <location>
        <begin position="48"/>
        <end position="72"/>
    </location>
</feature>
<feature type="compositionally biased region" description="Acidic residues" evidence="1">
    <location>
        <begin position="73"/>
        <end position="82"/>
    </location>
</feature>
<feature type="transmembrane region" description="Helical" evidence="2">
    <location>
        <begin position="6"/>
        <end position="29"/>
    </location>
</feature>
<evidence type="ECO:0000256" key="1">
    <source>
        <dbReference type="SAM" id="MobiDB-lite"/>
    </source>
</evidence>
<sequence length="82" mass="9486">MAFIKFIIIAVGIYYLLKWTIRAIFPFLVKKTFDKMQEKANQQQGQQSKKEGEVTIEKPSGKTGDPHKKDVGDYVDYEEVDD</sequence>
<reference evidence="4" key="2">
    <citation type="journal article" date="2020" name="Antonie Van Leeuwenhoek">
        <title>Labilibaculum antarcticum sp. nov., a novel facultative anaerobic, psychrotorelant bacterium isolated from marine sediment of Antarctica.</title>
        <authorList>
            <person name="Watanabe M."/>
            <person name="Kojima H."/>
            <person name="Fukui M."/>
        </authorList>
    </citation>
    <scope>NUCLEOTIDE SEQUENCE [LARGE SCALE GENOMIC DNA]</scope>
    <source>
        <strain evidence="4">SPP2</strain>
    </source>
</reference>
<keyword evidence="2" id="KW-0472">Membrane</keyword>